<proteinExistence type="predicted"/>
<gene>
    <name evidence="2" type="ORF">CI610_03761</name>
</gene>
<evidence type="ECO:0000256" key="1">
    <source>
        <dbReference type="SAM" id="Phobius"/>
    </source>
</evidence>
<sequence length="53" mass="6344">MLPEHYLKNSRGIKMWVFICSAMLNPLVSAYLNYKHVTLLFIDSDYTEDDFHY</sequence>
<dbReference type="AlphaFoldDB" id="A0A2H9T280"/>
<comment type="caution">
    <text evidence="2">The sequence shown here is derived from an EMBL/GenBank/DDBJ whole genome shotgun (WGS) entry which is preliminary data.</text>
</comment>
<name>A0A2H9T280_9ZZZZ</name>
<organism evidence="2">
    <name type="scientific">invertebrate metagenome</name>
    <dbReference type="NCBI Taxonomy" id="1711999"/>
    <lineage>
        <taxon>unclassified sequences</taxon>
        <taxon>metagenomes</taxon>
        <taxon>organismal metagenomes</taxon>
    </lineage>
</organism>
<protein>
    <submittedName>
        <fullName evidence="2">Uncharacterized protein</fullName>
    </submittedName>
</protein>
<dbReference type="EMBL" id="NSIT01000779">
    <property type="protein sequence ID" value="PJE77322.1"/>
    <property type="molecule type" value="Genomic_DNA"/>
</dbReference>
<keyword evidence="1" id="KW-0812">Transmembrane</keyword>
<reference evidence="2" key="1">
    <citation type="journal article" date="2017" name="Appl. Environ. Microbiol.">
        <title>Molecular characterization of an Endozoicomonas-like organism causing infection in king scallop Pecten maximus L.</title>
        <authorList>
            <person name="Cano I."/>
            <person name="van Aerle R."/>
            <person name="Ross S."/>
            <person name="Verner-Jeffreys D.W."/>
            <person name="Paley R.K."/>
            <person name="Rimmer G."/>
            <person name="Ryder D."/>
            <person name="Hooper P."/>
            <person name="Stone D."/>
            <person name="Feist S.W."/>
        </authorList>
    </citation>
    <scope>NUCLEOTIDE SEQUENCE</scope>
</reference>
<evidence type="ECO:0000313" key="2">
    <source>
        <dbReference type="EMBL" id="PJE77322.1"/>
    </source>
</evidence>
<feature type="transmembrane region" description="Helical" evidence="1">
    <location>
        <begin position="12"/>
        <end position="32"/>
    </location>
</feature>
<accession>A0A2H9T280</accession>
<keyword evidence="1" id="KW-1133">Transmembrane helix</keyword>
<keyword evidence="1" id="KW-0472">Membrane</keyword>